<gene>
    <name evidence="2" type="ORF">ECRASSUSDP1_LOCUS26994</name>
</gene>
<keyword evidence="1" id="KW-0812">Transmembrane</keyword>
<comment type="caution">
    <text evidence="2">The sequence shown here is derived from an EMBL/GenBank/DDBJ whole genome shotgun (WGS) entry which is preliminary data.</text>
</comment>
<proteinExistence type="predicted"/>
<accession>A0AAD2DAD2</accession>
<evidence type="ECO:0000313" key="3">
    <source>
        <dbReference type="Proteomes" id="UP001295684"/>
    </source>
</evidence>
<dbReference type="Proteomes" id="UP001295684">
    <property type="component" value="Unassembled WGS sequence"/>
</dbReference>
<name>A0AAD2DAD2_EUPCR</name>
<sequence length="97" mass="10723">MDLESSGCASLLSSLEEEQIFDGFAQKLCCQEDVLLIPSRQLTLFVGIHFTCGTLTFASERTSLLISQSSNDWGHSLGVFFGNAFCCIFLVEFIMNI</sequence>
<feature type="transmembrane region" description="Helical" evidence="1">
    <location>
        <begin position="73"/>
        <end position="95"/>
    </location>
</feature>
<reference evidence="2" key="1">
    <citation type="submission" date="2023-07" db="EMBL/GenBank/DDBJ databases">
        <authorList>
            <consortium name="AG Swart"/>
            <person name="Singh M."/>
            <person name="Singh A."/>
            <person name="Seah K."/>
            <person name="Emmerich C."/>
        </authorList>
    </citation>
    <scope>NUCLEOTIDE SEQUENCE</scope>
    <source>
        <strain evidence="2">DP1</strain>
    </source>
</reference>
<evidence type="ECO:0000256" key="1">
    <source>
        <dbReference type="SAM" id="Phobius"/>
    </source>
</evidence>
<dbReference type="EMBL" id="CAMPGE010027840">
    <property type="protein sequence ID" value="CAI2385430.1"/>
    <property type="molecule type" value="Genomic_DNA"/>
</dbReference>
<keyword evidence="3" id="KW-1185">Reference proteome</keyword>
<organism evidence="2 3">
    <name type="scientific">Euplotes crassus</name>
    <dbReference type="NCBI Taxonomy" id="5936"/>
    <lineage>
        <taxon>Eukaryota</taxon>
        <taxon>Sar</taxon>
        <taxon>Alveolata</taxon>
        <taxon>Ciliophora</taxon>
        <taxon>Intramacronucleata</taxon>
        <taxon>Spirotrichea</taxon>
        <taxon>Hypotrichia</taxon>
        <taxon>Euplotida</taxon>
        <taxon>Euplotidae</taxon>
        <taxon>Moneuplotes</taxon>
    </lineage>
</organism>
<keyword evidence="1" id="KW-0472">Membrane</keyword>
<evidence type="ECO:0000313" key="2">
    <source>
        <dbReference type="EMBL" id="CAI2385430.1"/>
    </source>
</evidence>
<protein>
    <submittedName>
        <fullName evidence="2">Uncharacterized protein</fullName>
    </submittedName>
</protein>
<dbReference type="AlphaFoldDB" id="A0AAD2DAD2"/>
<keyword evidence="1" id="KW-1133">Transmembrane helix</keyword>